<keyword evidence="3" id="KW-0808">Transferase</keyword>
<organism evidence="3 4">
    <name type="scientific">Peptoniphilus duerdenii ATCC BAA-1640</name>
    <dbReference type="NCBI Taxonomy" id="862517"/>
    <lineage>
        <taxon>Bacteria</taxon>
        <taxon>Bacillati</taxon>
        <taxon>Bacillota</taxon>
        <taxon>Tissierellia</taxon>
        <taxon>Tissierellales</taxon>
        <taxon>Peptoniphilaceae</taxon>
        <taxon>Peptoniphilus</taxon>
    </lineage>
</organism>
<comment type="caution">
    <text evidence="3">The sequence shown here is derived from an EMBL/GenBank/DDBJ whole genome shotgun (WGS) entry which is preliminary data.</text>
</comment>
<dbReference type="InterPro" id="IPR039968">
    <property type="entry name" value="BcerS-like"/>
</dbReference>
<dbReference type="Pfam" id="PF00583">
    <property type="entry name" value="Acetyltransf_1"/>
    <property type="match status" value="1"/>
</dbReference>
<dbReference type="RefSeq" id="WP_008901705.1">
    <property type="nucleotide sequence ID" value="NZ_GL397071.1"/>
</dbReference>
<feature type="domain" description="N-acetyltransferase" evidence="2">
    <location>
        <begin position="209"/>
        <end position="376"/>
    </location>
</feature>
<feature type="coiled-coil region" evidence="1">
    <location>
        <begin position="170"/>
        <end position="197"/>
    </location>
</feature>
<dbReference type="HOGENOM" id="CLU_053649_0_0_9"/>
<dbReference type="OrthoDB" id="9806005at2"/>
<dbReference type="Proteomes" id="UP000003280">
    <property type="component" value="Unassembled WGS sequence"/>
</dbReference>
<dbReference type="Gene3D" id="3.40.630.30">
    <property type="match status" value="1"/>
</dbReference>
<protein>
    <submittedName>
        <fullName evidence="3">Acetyltransferase, GNAT family</fullName>
    </submittedName>
</protein>
<keyword evidence="1" id="KW-0175">Coiled coil</keyword>
<evidence type="ECO:0000313" key="3">
    <source>
        <dbReference type="EMBL" id="EFM25484.1"/>
    </source>
</evidence>
<evidence type="ECO:0000256" key="1">
    <source>
        <dbReference type="SAM" id="Coils"/>
    </source>
</evidence>
<proteinExistence type="predicted"/>
<dbReference type="PANTHER" id="PTHR41368:SF1">
    <property type="entry name" value="PROTEIN YGHO"/>
    <property type="match status" value="1"/>
</dbReference>
<dbReference type="SUPFAM" id="SSF55729">
    <property type="entry name" value="Acyl-CoA N-acyltransferases (Nat)"/>
    <property type="match status" value="1"/>
</dbReference>
<dbReference type="PANTHER" id="PTHR41368">
    <property type="entry name" value="PROTEIN YGHO"/>
    <property type="match status" value="1"/>
</dbReference>
<name>E0NL51_9FIRM</name>
<dbReference type="eggNOG" id="COG0456">
    <property type="taxonomic scope" value="Bacteria"/>
</dbReference>
<dbReference type="STRING" id="862517.HMPREF9225_0890"/>
<reference evidence="3 4" key="1">
    <citation type="submission" date="2010-07" db="EMBL/GenBank/DDBJ databases">
        <authorList>
            <person name="Muzny D."/>
            <person name="Qin X."/>
            <person name="Deng J."/>
            <person name="Jiang H."/>
            <person name="Liu Y."/>
            <person name="Qu J."/>
            <person name="Song X.-Z."/>
            <person name="Zhang L."/>
            <person name="Thornton R."/>
            <person name="Coyle M."/>
            <person name="Francisco L."/>
            <person name="Jackson L."/>
            <person name="Javaid M."/>
            <person name="Korchina V."/>
            <person name="Kovar C."/>
            <person name="Mata R."/>
            <person name="Mathew T."/>
            <person name="Ngo R."/>
            <person name="Nguyen L."/>
            <person name="Nguyen N."/>
            <person name="Okwuonu G."/>
            <person name="Ongeri F."/>
            <person name="Pham C."/>
            <person name="Simmons D."/>
            <person name="Wilczek-Boney K."/>
            <person name="Hale W."/>
            <person name="Jakkamsetti A."/>
            <person name="Pham P."/>
            <person name="Ruth R."/>
            <person name="San Lucas F."/>
            <person name="Warren J."/>
            <person name="Zhang J."/>
            <person name="Zhao Z."/>
            <person name="Zhou C."/>
            <person name="Zhu D."/>
            <person name="Lee S."/>
            <person name="Bess C."/>
            <person name="Blankenburg K."/>
            <person name="Forbes L."/>
            <person name="Fu Q."/>
            <person name="Gubbala S."/>
            <person name="Hirani K."/>
            <person name="Jayaseelan J.C."/>
            <person name="Lara F."/>
            <person name="Munidasa M."/>
            <person name="Palculict T."/>
            <person name="Patil S."/>
            <person name="Pu L.-L."/>
            <person name="Saada N."/>
            <person name="Tang L."/>
            <person name="Weissenberger G."/>
            <person name="Zhu Y."/>
            <person name="Hemphill L."/>
            <person name="Shang Y."/>
            <person name="Youmans B."/>
            <person name="Ayvaz T."/>
            <person name="Ross M."/>
            <person name="Santibanez J."/>
            <person name="Aqrawi P."/>
            <person name="Gross S."/>
            <person name="Joshi V."/>
            <person name="Fowler G."/>
            <person name="Nazareth L."/>
            <person name="Reid J."/>
            <person name="Worley K."/>
            <person name="Petrosino J."/>
            <person name="Highlander S."/>
            <person name="Gibbs R."/>
        </authorList>
    </citation>
    <scope>NUCLEOTIDE SEQUENCE [LARGE SCALE GENOMIC DNA]</scope>
    <source>
        <strain evidence="3 4">ATCC BAA-1640</strain>
    </source>
</reference>
<dbReference type="AlphaFoldDB" id="E0NL51"/>
<keyword evidence="4" id="KW-1185">Reference proteome</keyword>
<evidence type="ECO:0000259" key="2">
    <source>
        <dbReference type="PROSITE" id="PS51186"/>
    </source>
</evidence>
<evidence type="ECO:0000313" key="4">
    <source>
        <dbReference type="Proteomes" id="UP000003280"/>
    </source>
</evidence>
<dbReference type="EMBL" id="AEEH01000034">
    <property type="protein sequence ID" value="EFM25484.1"/>
    <property type="molecule type" value="Genomic_DNA"/>
</dbReference>
<accession>E0NL51</accession>
<dbReference type="InterPro" id="IPR016181">
    <property type="entry name" value="Acyl_CoA_acyltransferase"/>
</dbReference>
<gene>
    <name evidence="3" type="ORF">HMPREF9225_0890</name>
</gene>
<sequence length="376" mass="43991">MIQIKEVKTKDDFEKFYGIYEKVYGDNPYFVYPIKKDYLKYIKGQNNDLGMFPYITIMATDENEDCLGRLIAFVDTKLNDYNGLKVGYIAEYEAVDNLEVSKKLLDRAVEFFKSQGMDTAKGPVALPGGDDNRGFIIDNFDRMPSIMNKFNPPYYNDHFTEFGFEKYHDVYAYRAEINDLEDKVAKLEVLLPKIEERYGYKVYTADMKNNLKRETESVYQVLEKGMPEEWEDFSPISKEEITNIVNAIKPYADEDLIMIARNNEGEPIGFTLALPDYNEILKDFKGKLGPIEAIKFLLRRKSIKRLRVFVLFVIPEYRDKGVTSAMYFKSFKNAAKKGYRYLEGSTIWDYNKKMQNDIEKFGATIDITYRIYRKSI</sequence>
<dbReference type="GO" id="GO:0016747">
    <property type="term" value="F:acyltransferase activity, transferring groups other than amino-acyl groups"/>
    <property type="evidence" value="ECO:0007669"/>
    <property type="project" value="InterPro"/>
</dbReference>
<dbReference type="InterPro" id="IPR000182">
    <property type="entry name" value="GNAT_dom"/>
</dbReference>
<dbReference type="PROSITE" id="PS51186">
    <property type="entry name" value="GNAT"/>
    <property type="match status" value="1"/>
</dbReference>